<keyword evidence="7" id="KW-0406">Ion transport</keyword>
<evidence type="ECO:0000256" key="12">
    <source>
        <dbReference type="RuleBase" id="RU003357"/>
    </source>
</evidence>
<name>A0A316AL69_9BACT</name>
<dbReference type="InterPro" id="IPR000531">
    <property type="entry name" value="Beta-barrel_TonB"/>
</dbReference>
<evidence type="ECO:0000256" key="8">
    <source>
        <dbReference type="ARBA" id="ARBA00023077"/>
    </source>
</evidence>
<evidence type="ECO:0000256" key="6">
    <source>
        <dbReference type="ARBA" id="ARBA00023004"/>
    </source>
</evidence>
<dbReference type="RefSeq" id="WP_109674595.1">
    <property type="nucleotide sequence ID" value="NZ_QGDT01000005.1"/>
</dbReference>
<dbReference type="InterPro" id="IPR023996">
    <property type="entry name" value="TonB-dep_OMP_SusC/RagA"/>
</dbReference>
<evidence type="ECO:0000256" key="13">
    <source>
        <dbReference type="SAM" id="SignalP"/>
    </source>
</evidence>
<evidence type="ECO:0000259" key="15">
    <source>
        <dbReference type="Pfam" id="PF07715"/>
    </source>
</evidence>
<dbReference type="AlphaFoldDB" id="A0A316AL69"/>
<keyword evidence="2 11" id="KW-0813">Transport</keyword>
<evidence type="ECO:0000256" key="7">
    <source>
        <dbReference type="ARBA" id="ARBA00023065"/>
    </source>
</evidence>
<dbReference type="SUPFAM" id="SSF49464">
    <property type="entry name" value="Carboxypeptidase regulatory domain-like"/>
    <property type="match status" value="1"/>
</dbReference>
<evidence type="ECO:0000256" key="9">
    <source>
        <dbReference type="ARBA" id="ARBA00023136"/>
    </source>
</evidence>
<dbReference type="PANTHER" id="PTHR32552:SF81">
    <property type="entry name" value="TONB-DEPENDENT OUTER MEMBRANE RECEPTOR"/>
    <property type="match status" value="1"/>
</dbReference>
<keyword evidence="3 11" id="KW-1134">Transmembrane beta strand</keyword>
<evidence type="ECO:0000313" key="17">
    <source>
        <dbReference type="Proteomes" id="UP000245880"/>
    </source>
</evidence>
<dbReference type="NCBIfam" id="TIGR04057">
    <property type="entry name" value="SusC_RagA_signa"/>
    <property type="match status" value="1"/>
</dbReference>
<dbReference type="InterPro" id="IPR039426">
    <property type="entry name" value="TonB-dep_rcpt-like"/>
</dbReference>
<dbReference type="InterPro" id="IPR036942">
    <property type="entry name" value="Beta-barrel_TonB_sf"/>
</dbReference>
<dbReference type="Pfam" id="PF07715">
    <property type="entry name" value="Plug"/>
    <property type="match status" value="1"/>
</dbReference>
<keyword evidence="6" id="KW-0408">Iron</keyword>
<dbReference type="Pfam" id="PF00593">
    <property type="entry name" value="TonB_dep_Rec_b-barrel"/>
    <property type="match status" value="1"/>
</dbReference>
<sequence>MLEMSIKLGKYLGVLFLLLCFGTAFGQAQVTGKVYDASDDTGIPGANVLVKGTTTGTSTDVDGNFTLNLTQNDAILVISFTGYTTQEIPVKKGSKVEVRLEASSKLLSEIVVVGYGTRKKSDVTGSVAQVGTKDFKDQPVTRVEEALQGRASGVMVSRSSGNPGGAIKVRVRGVNSITGNNDPLVVVDGVIGLALNSINPNDIESMEVLKDASATAIYGSRGSNGVILVSTKKGSSKPRLDVDVFTGFSYVPKFIDVLGAYDFARIENSRRINNGGNAVFTDQELAGFQANGGVDYQRELFQTGRTNNVQLSTSGRSGKINYFVSGNYMKQDGIVMTTRYSRLSGRVNVSSDITDKLRVGVNLFATRENNHNNLDDQREYQGSMILRALTWDPTTPIRNDQGVFNNYSLRSLAHLGYNPIADMSTRDLNLITDRFNANINVNYRFNDHFSYTAVGGLGSSNSTNSKYLTTPPFPAAFFNNGQTSLLQMSNIMAYEQVFGKHNLKVTGVYEFQQNTYSGNGYSATNYLVPSGFYLAELAAGKNLSNDYNKNGIESLMGRAEYIFNDRLFLTGTVRRDKSSRFRKDKNVGIFPSVALAYNLSSLPMLAAVESITNLKLRAGWGQVGNQNIAPYSTYPSVNINGGYPFDGKSLTPGSRPDGYGNADLTWETTTQYNLGVDLGLFQNRINVSVDAYQKKTTDLLLNVPVPAFAGGGAVLRNVGEVENKGIDLSLSGAVINKQNFRWDATMTMSKIANKVVKLDGRSEIQGSFLNIDGSGRALNVIQVGQPLGQFYGETFLGTWKTAEADEALKVGAKPGDSKYLTDENGVTVLQAIGNGMPKFSWGFNNTIAYKNWDLNMFINGMSNFQILNVTQGLVVGATGNQRGFLSPTQLNQWTPTNETDIPVGGQNRTASSRYVENGAFARLNNVSLSYTFKKIKGIESLKVYASGQNLVLITGFSGYDPEGSDRNYDGGNDDTAAGVNVGAYPNPRTVTFGIKIGL</sequence>
<dbReference type="GO" id="GO:0009279">
    <property type="term" value="C:cell outer membrane"/>
    <property type="evidence" value="ECO:0007669"/>
    <property type="project" value="UniProtKB-SubCell"/>
</dbReference>
<evidence type="ECO:0000256" key="1">
    <source>
        <dbReference type="ARBA" id="ARBA00004571"/>
    </source>
</evidence>
<protein>
    <submittedName>
        <fullName evidence="16">TonB-linked SusC/RagA family outer membrane protein</fullName>
    </submittedName>
</protein>
<dbReference type="EMBL" id="QGDT01000005">
    <property type="protein sequence ID" value="PWJ57999.1"/>
    <property type="molecule type" value="Genomic_DNA"/>
</dbReference>
<dbReference type="Gene3D" id="2.60.40.1120">
    <property type="entry name" value="Carboxypeptidase-like, regulatory domain"/>
    <property type="match status" value="1"/>
</dbReference>
<comment type="subcellular location">
    <subcellularLocation>
        <location evidence="1 11">Cell outer membrane</location>
        <topology evidence="1 11">Multi-pass membrane protein</topology>
    </subcellularLocation>
</comment>
<feature type="domain" description="TonB-dependent receptor plug" evidence="15">
    <location>
        <begin position="120"/>
        <end position="226"/>
    </location>
</feature>
<feature type="domain" description="TonB-dependent receptor-like beta-barrel" evidence="14">
    <location>
        <begin position="389"/>
        <end position="950"/>
    </location>
</feature>
<feature type="chain" id="PRO_5016418481" evidence="13">
    <location>
        <begin position="27"/>
        <end position="998"/>
    </location>
</feature>
<dbReference type="Proteomes" id="UP000245880">
    <property type="component" value="Unassembled WGS sequence"/>
</dbReference>
<organism evidence="16 17">
    <name type="scientific">Dyadobacter jejuensis</name>
    <dbReference type="NCBI Taxonomy" id="1082580"/>
    <lineage>
        <taxon>Bacteria</taxon>
        <taxon>Pseudomonadati</taxon>
        <taxon>Bacteroidota</taxon>
        <taxon>Cytophagia</taxon>
        <taxon>Cytophagales</taxon>
        <taxon>Spirosomataceae</taxon>
        <taxon>Dyadobacter</taxon>
    </lineage>
</organism>
<dbReference type="Gene3D" id="2.170.130.10">
    <property type="entry name" value="TonB-dependent receptor, plug domain"/>
    <property type="match status" value="1"/>
</dbReference>
<dbReference type="Gene3D" id="2.40.170.20">
    <property type="entry name" value="TonB-dependent receptor, beta-barrel domain"/>
    <property type="match status" value="1"/>
</dbReference>
<dbReference type="InterPro" id="IPR037066">
    <property type="entry name" value="Plug_dom_sf"/>
</dbReference>
<gene>
    <name evidence="16" type="ORF">CLV98_105179</name>
</gene>
<keyword evidence="10 11" id="KW-0998">Cell outer membrane</keyword>
<dbReference type="InterPro" id="IPR008969">
    <property type="entry name" value="CarboxyPept-like_regulatory"/>
</dbReference>
<dbReference type="OrthoDB" id="9768177at2"/>
<evidence type="ECO:0000259" key="14">
    <source>
        <dbReference type="Pfam" id="PF00593"/>
    </source>
</evidence>
<keyword evidence="8 12" id="KW-0798">TonB box</keyword>
<evidence type="ECO:0000256" key="11">
    <source>
        <dbReference type="PROSITE-ProRule" id="PRU01360"/>
    </source>
</evidence>
<keyword evidence="17" id="KW-1185">Reference proteome</keyword>
<dbReference type="PROSITE" id="PS52016">
    <property type="entry name" value="TONB_DEPENDENT_REC_3"/>
    <property type="match status" value="1"/>
</dbReference>
<dbReference type="InterPro" id="IPR023997">
    <property type="entry name" value="TonB-dep_OMP_SusC/RagA_CS"/>
</dbReference>
<keyword evidence="9 11" id="KW-0472">Membrane</keyword>
<reference evidence="16 17" key="1">
    <citation type="submission" date="2018-03" db="EMBL/GenBank/DDBJ databases">
        <title>Genomic Encyclopedia of Archaeal and Bacterial Type Strains, Phase II (KMG-II): from individual species to whole genera.</title>
        <authorList>
            <person name="Goeker M."/>
        </authorList>
    </citation>
    <scope>NUCLEOTIDE SEQUENCE [LARGE SCALE GENOMIC DNA]</scope>
    <source>
        <strain evidence="16 17">DSM 100346</strain>
    </source>
</reference>
<dbReference type="NCBIfam" id="TIGR04056">
    <property type="entry name" value="OMP_RagA_SusC"/>
    <property type="match status" value="1"/>
</dbReference>
<keyword evidence="4" id="KW-0410">Iron transport</keyword>
<evidence type="ECO:0000256" key="10">
    <source>
        <dbReference type="ARBA" id="ARBA00023237"/>
    </source>
</evidence>
<dbReference type="GO" id="GO:0006826">
    <property type="term" value="P:iron ion transport"/>
    <property type="evidence" value="ECO:0007669"/>
    <property type="project" value="UniProtKB-KW"/>
</dbReference>
<dbReference type="SUPFAM" id="SSF56935">
    <property type="entry name" value="Porins"/>
    <property type="match status" value="1"/>
</dbReference>
<evidence type="ECO:0000256" key="5">
    <source>
        <dbReference type="ARBA" id="ARBA00022692"/>
    </source>
</evidence>
<evidence type="ECO:0000313" key="16">
    <source>
        <dbReference type="EMBL" id="PWJ57999.1"/>
    </source>
</evidence>
<comment type="similarity">
    <text evidence="11 12">Belongs to the TonB-dependent receptor family.</text>
</comment>
<evidence type="ECO:0000256" key="3">
    <source>
        <dbReference type="ARBA" id="ARBA00022452"/>
    </source>
</evidence>
<keyword evidence="5 11" id="KW-0812">Transmembrane</keyword>
<dbReference type="PANTHER" id="PTHR32552">
    <property type="entry name" value="FERRICHROME IRON RECEPTOR-RELATED"/>
    <property type="match status" value="1"/>
</dbReference>
<evidence type="ECO:0000256" key="2">
    <source>
        <dbReference type="ARBA" id="ARBA00022448"/>
    </source>
</evidence>
<dbReference type="Pfam" id="PF13715">
    <property type="entry name" value="CarbopepD_reg_2"/>
    <property type="match status" value="1"/>
</dbReference>
<feature type="signal peptide" evidence="13">
    <location>
        <begin position="1"/>
        <end position="26"/>
    </location>
</feature>
<proteinExistence type="inferred from homology"/>
<dbReference type="InterPro" id="IPR012910">
    <property type="entry name" value="Plug_dom"/>
</dbReference>
<comment type="caution">
    <text evidence="16">The sequence shown here is derived from an EMBL/GenBank/DDBJ whole genome shotgun (WGS) entry which is preliminary data.</text>
</comment>
<keyword evidence="13" id="KW-0732">Signal</keyword>
<dbReference type="FunFam" id="2.170.130.10:FF:000008">
    <property type="entry name" value="SusC/RagA family TonB-linked outer membrane protein"/>
    <property type="match status" value="1"/>
</dbReference>
<accession>A0A316AL69</accession>
<evidence type="ECO:0000256" key="4">
    <source>
        <dbReference type="ARBA" id="ARBA00022496"/>
    </source>
</evidence>